<dbReference type="InterPro" id="IPR011009">
    <property type="entry name" value="Kinase-like_dom_sf"/>
</dbReference>
<feature type="region of interest" description="Disordered" evidence="5">
    <location>
        <begin position="122"/>
        <end position="228"/>
    </location>
</feature>
<dbReference type="PANTHER" id="PTHR43289">
    <property type="entry name" value="MITOGEN-ACTIVATED PROTEIN KINASE KINASE KINASE 20-RELATED"/>
    <property type="match status" value="1"/>
</dbReference>
<dbReference type="InterPro" id="IPR000719">
    <property type="entry name" value="Prot_kinase_dom"/>
</dbReference>
<dbReference type="EC" id="2.7.11.1" evidence="8"/>
<name>A0ABV8I5T6_9ACTN</name>
<keyword evidence="3 8" id="KW-0418">Kinase</keyword>
<dbReference type="GO" id="GO:0004674">
    <property type="term" value="F:protein serine/threonine kinase activity"/>
    <property type="evidence" value="ECO:0007669"/>
    <property type="project" value="UniProtKB-EC"/>
</dbReference>
<feature type="domain" description="Protein kinase" evidence="7">
    <location>
        <begin position="238"/>
        <end position="487"/>
    </location>
</feature>
<keyword evidence="6" id="KW-0472">Membrane</keyword>
<dbReference type="EMBL" id="JBHSBM010000017">
    <property type="protein sequence ID" value="MFC4059549.1"/>
    <property type="molecule type" value="Genomic_DNA"/>
</dbReference>
<dbReference type="CDD" id="cd14014">
    <property type="entry name" value="STKc_PknB_like"/>
    <property type="match status" value="1"/>
</dbReference>
<dbReference type="Gene3D" id="3.30.200.20">
    <property type="entry name" value="Phosphorylase Kinase, domain 1"/>
    <property type="match status" value="1"/>
</dbReference>
<keyword evidence="1 8" id="KW-0808">Transferase</keyword>
<evidence type="ECO:0000313" key="8">
    <source>
        <dbReference type="EMBL" id="MFC4059549.1"/>
    </source>
</evidence>
<reference evidence="9" key="1">
    <citation type="journal article" date="2019" name="Int. J. Syst. Evol. Microbiol.">
        <title>The Global Catalogue of Microorganisms (GCM) 10K type strain sequencing project: providing services to taxonomists for standard genome sequencing and annotation.</title>
        <authorList>
            <consortium name="The Broad Institute Genomics Platform"/>
            <consortium name="The Broad Institute Genome Sequencing Center for Infectious Disease"/>
            <person name="Wu L."/>
            <person name="Ma J."/>
        </authorList>
    </citation>
    <scope>NUCLEOTIDE SEQUENCE [LARGE SCALE GENOMIC DNA]</scope>
    <source>
        <strain evidence="9">TBRC 4489</strain>
    </source>
</reference>
<keyword evidence="2" id="KW-0547">Nucleotide-binding</keyword>
<evidence type="ECO:0000256" key="5">
    <source>
        <dbReference type="SAM" id="MobiDB-lite"/>
    </source>
</evidence>
<evidence type="ECO:0000256" key="3">
    <source>
        <dbReference type="ARBA" id="ARBA00022777"/>
    </source>
</evidence>
<keyword evidence="4" id="KW-0067">ATP-binding</keyword>
<dbReference type="PROSITE" id="PS50011">
    <property type="entry name" value="PROTEIN_KINASE_DOM"/>
    <property type="match status" value="1"/>
</dbReference>
<comment type="caution">
    <text evidence="8">The sequence shown here is derived from an EMBL/GenBank/DDBJ whole genome shotgun (WGS) entry which is preliminary data.</text>
</comment>
<evidence type="ECO:0000256" key="4">
    <source>
        <dbReference type="ARBA" id="ARBA00022840"/>
    </source>
</evidence>
<dbReference type="Proteomes" id="UP001595850">
    <property type="component" value="Unassembled WGS sequence"/>
</dbReference>
<evidence type="ECO:0000256" key="2">
    <source>
        <dbReference type="ARBA" id="ARBA00022741"/>
    </source>
</evidence>
<dbReference type="Gene3D" id="1.10.510.10">
    <property type="entry name" value="Transferase(Phosphotransferase) domain 1"/>
    <property type="match status" value="1"/>
</dbReference>
<proteinExistence type="predicted"/>
<feature type="transmembrane region" description="Helical" evidence="6">
    <location>
        <begin position="66"/>
        <end position="84"/>
    </location>
</feature>
<evidence type="ECO:0000313" key="9">
    <source>
        <dbReference type="Proteomes" id="UP001595850"/>
    </source>
</evidence>
<dbReference type="PANTHER" id="PTHR43289:SF34">
    <property type="entry name" value="SERINE_THREONINE-PROTEIN KINASE YBDM-RELATED"/>
    <property type="match status" value="1"/>
</dbReference>
<feature type="compositionally biased region" description="Pro residues" evidence="5">
    <location>
        <begin position="160"/>
        <end position="184"/>
    </location>
</feature>
<feature type="transmembrane region" description="Helical" evidence="6">
    <location>
        <begin position="31"/>
        <end position="54"/>
    </location>
</feature>
<accession>A0ABV8I5T6</accession>
<dbReference type="RefSeq" id="WP_377287928.1">
    <property type="nucleotide sequence ID" value="NZ_JBHSBM010000017.1"/>
</dbReference>
<organism evidence="8 9">
    <name type="scientific">Planomonospora corallina</name>
    <dbReference type="NCBI Taxonomy" id="1806052"/>
    <lineage>
        <taxon>Bacteria</taxon>
        <taxon>Bacillati</taxon>
        <taxon>Actinomycetota</taxon>
        <taxon>Actinomycetes</taxon>
        <taxon>Streptosporangiales</taxon>
        <taxon>Streptosporangiaceae</taxon>
        <taxon>Planomonospora</taxon>
    </lineage>
</organism>
<dbReference type="Pfam" id="PF00069">
    <property type="entry name" value="Pkinase"/>
    <property type="match status" value="1"/>
</dbReference>
<evidence type="ECO:0000256" key="6">
    <source>
        <dbReference type="SAM" id="Phobius"/>
    </source>
</evidence>
<dbReference type="InterPro" id="IPR008271">
    <property type="entry name" value="Ser/Thr_kinase_AS"/>
</dbReference>
<keyword evidence="9" id="KW-1185">Reference proteome</keyword>
<feature type="compositionally biased region" description="Pro residues" evidence="5">
    <location>
        <begin position="137"/>
        <end position="152"/>
    </location>
</feature>
<dbReference type="PROSITE" id="PS00108">
    <property type="entry name" value="PROTEIN_KINASE_ST"/>
    <property type="match status" value="1"/>
</dbReference>
<keyword evidence="6" id="KW-0812">Transmembrane</keyword>
<sequence>MSSESPVPPRPPRPGEAAGRRFSPAVLALSVAWALVPALSLGFLTPVVIASAAVRLRSRAQGVAAGLYAAVFTAYLVLVGGGILPEGGWHEQLAMWTWTLGPWWGGTAHAFVLRAGVFRPRPAGTRPPPHAASAPPWEHPGPGGPRPSPPTVPAWEHPGPGGPQPPPPAAFTPPPSAPPSPSPSPVRTAAGPSRVPGGPPSGPFSSWDPWETSPPHGGARGARPPYGGAERMRVIGGYTLLRKLGEGGQGSVYVAAAQDGRQVAVKMLHERFRGDAGERERFLREVAAARRVPQFSTAQVIDAGVEGDTTYIVSEYVPGRSLERLVREDGPLDGGGLVRLAIATSAALKAIHSAGVVHRDFKPANVLIGPDGPRVIDFGIARALDQATATTGGFKGTPAYMSPEQVSGLVVGPESDVFSWASSMYFAATGRPPFEGTTLFQVYEAVLHHRPDLRAVPAGLRGPLTACLRKDPGERPTAAQLMLALAS</sequence>
<dbReference type="SUPFAM" id="SSF56112">
    <property type="entry name" value="Protein kinase-like (PK-like)"/>
    <property type="match status" value="1"/>
</dbReference>
<protein>
    <submittedName>
        <fullName evidence="8">Serine/threonine-protein kinase</fullName>
        <ecNumber evidence="8">2.7.11.1</ecNumber>
    </submittedName>
</protein>
<evidence type="ECO:0000259" key="7">
    <source>
        <dbReference type="PROSITE" id="PS50011"/>
    </source>
</evidence>
<evidence type="ECO:0000256" key="1">
    <source>
        <dbReference type="ARBA" id="ARBA00022679"/>
    </source>
</evidence>
<feature type="compositionally biased region" description="Low complexity" evidence="5">
    <location>
        <begin position="214"/>
        <end position="228"/>
    </location>
</feature>
<gene>
    <name evidence="8" type="ORF">ACFOWE_14695</name>
</gene>
<keyword evidence="6" id="KW-1133">Transmembrane helix</keyword>